<keyword evidence="1" id="KW-0805">Transcription regulation</keyword>
<dbReference type="InterPro" id="IPR036388">
    <property type="entry name" value="WH-like_DNA-bd_sf"/>
</dbReference>
<proteinExistence type="predicted"/>
<evidence type="ECO:0000313" key="5">
    <source>
        <dbReference type="EMBL" id="GHA81247.1"/>
    </source>
</evidence>
<dbReference type="InterPro" id="IPR011991">
    <property type="entry name" value="ArsR-like_HTH"/>
</dbReference>
<sequence length="127" mass="13976">MSDMVSSNSSARSRRHTAYDCSGGCPVEATLEVIGGKWKGMILFHLLESPHRFSALSRAVGGITQRTLTKQLRELEADGIVSRKVFPVVPPKVEYSLTEYGETIRPIIMALKTWGEGHLGSQTDQQS</sequence>
<evidence type="ECO:0000256" key="2">
    <source>
        <dbReference type="ARBA" id="ARBA00023125"/>
    </source>
</evidence>
<comment type="caution">
    <text evidence="5">The sequence shown here is derived from an EMBL/GenBank/DDBJ whole genome shotgun (WGS) entry which is preliminary data.</text>
</comment>
<dbReference type="Proteomes" id="UP000634004">
    <property type="component" value="Unassembled WGS sequence"/>
</dbReference>
<evidence type="ECO:0000259" key="4">
    <source>
        <dbReference type="PROSITE" id="PS51118"/>
    </source>
</evidence>
<dbReference type="PROSITE" id="PS51118">
    <property type="entry name" value="HTH_HXLR"/>
    <property type="match status" value="1"/>
</dbReference>
<dbReference type="PANTHER" id="PTHR33204">
    <property type="entry name" value="TRANSCRIPTIONAL REGULATOR, MARR FAMILY"/>
    <property type="match status" value="1"/>
</dbReference>
<dbReference type="RefSeq" id="WP_308429042.1">
    <property type="nucleotide sequence ID" value="NZ_BMZH01000001.1"/>
</dbReference>
<keyword evidence="2" id="KW-0238">DNA-binding</keyword>
<reference evidence="5" key="1">
    <citation type="journal article" date="2014" name="Int. J. Syst. Evol. Microbiol.">
        <title>Complete genome sequence of Corynebacterium casei LMG S-19264T (=DSM 44701T), isolated from a smear-ripened cheese.</title>
        <authorList>
            <consortium name="US DOE Joint Genome Institute (JGI-PGF)"/>
            <person name="Walter F."/>
            <person name="Albersmeier A."/>
            <person name="Kalinowski J."/>
            <person name="Ruckert C."/>
        </authorList>
    </citation>
    <scope>NUCLEOTIDE SEQUENCE</scope>
    <source>
        <strain evidence="5">KCTC 32513</strain>
    </source>
</reference>
<evidence type="ECO:0000313" key="6">
    <source>
        <dbReference type="Proteomes" id="UP000634004"/>
    </source>
</evidence>
<dbReference type="InterPro" id="IPR002577">
    <property type="entry name" value="HTH_HxlR"/>
</dbReference>
<dbReference type="SUPFAM" id="SSF46785">
    <property type="entry name" value="Winged helix' DNA-binding domain"/>
    <property type="match status" value="1"/>
</dbReference>
<reference evidence="5" key="2">
    <citation type="submission" date="2020-09" db="EMBL/GenBank/DDBJ databases">
        <authorList>
            <person name="Sun Q."/>
            <person name="Kim S."/>
        </authorList>
    </citation>
    <scope>NUCLEOTIDE SEQUENCE</scope>
    <source>
        <strain evidence="5">KCTC 32513</strain>
    </source>
</reference>
<dbReference type="PANTHER" id="PTHR33204:SF29">
    <property type="entry name" value="TRANSCRIPTIONAL REGULATOR"/>
    <property type="match status" value="1"/>
</dbReference>
<keyword evidence="3" id="KW-0804">Transcription</keyword>
<gene>
    <name evidence="5" type="primary">yybR</name>
    <name evidence="5" type="ORF">GCM10009069_00240</name>
</gene>
<dbReference type="Gene3D" id="1.10.10.10">
    <property type="entry name" value="Winged helix-like DNA-binding domain superfamily/Winged helix DNA-binding domain"/>
    <property type="match status" value="1"/>
</dbReference>
<name>A0A8J3CPK0_9PROT</name>
<dbReference type="EMBL" id="BMZH01000001">
    <property type="protein sequence ID" value="GHA81247.1"/>
    <property type="molecule type" value="Genomic_DNA"/>
</dbReference>
<accession>A0A8J3CPK0</accession>
<protein>
    <submittedName>
        <fullName evidence="5">Putative HTH-type transcriptional regulator YybR</fullName>
    </submittedName>
</protein>
<evidence type="ECO:0000256" key="1">
    <source>
        <dbReference type="ARBA" id="ARBA00023015"/>
    </source>
</evidence>
<keyword evidence="6" id="KW-1185">Reference proteome</keyword>
<organism evidence="5 6">
    <name type="scientific">Algimonas arctica</name>
    <dbReference type="NCBI Taxonomy" id="1479486"/>
    <lineage>
        <taxon>Bacteria</taxon>
        <taxon>Pseudomonadati</taxon>
        <taxon>Pseudomonadota</taxon>
        <taxon>Alphaproteobacteria</taxon>
        <taxon>Maricaulales</taxon>
        <taxon>Robiginitomaculaceae</taxon>
        <taxon>Algimonas</taxon>
    </lineage>
</organism>
<dbReference type="CDD" id="cd00090">
    <property type="entry name" value="HTH_ARSR"/>
    <property type="match status" value="1"/>
</dbReference>
<dbReference type="Pfam" id="PF01638">
    <property type="entry name" value="HxlR"/>
    <property type="match status" value="1"/>
</dbReference>
<evidence type="ECO:0000256" key="3">
    <source>
        <dbReference type="ARBA" id="ARBA00023163"/>
    </source>
</evidence>
<feature type="domain" description="HTH hxlR-type" evidence="4">
    <location>
        <begin position="25"/>
        <end position="123"/>
    </location>
</feature>
<dbReference type="GO" id="GO:0006355">
    <property type="term" value="P:regulation of DNA-templated transcription"/>
    <property type="evidence" value="ECO:0007669"/>
    <property type="project" value="UniProtKB-ARBA"/>
</dbReference>
<dbReference type="InterPro" id="IPR036390">
    <property type="entry name" value="WH_DNA-bd_sf"/>
</dbReference>
<dbReference type="AlphaFoldDB" id="A0A8J3CPK0"/>
<dbReference type="GO" id="GO:0003677">
    <property type="term" value="F:DNA binding"/>
    <property type="evidence" value="ECO:0007669"/>
    <property type="project" value="UniProtKB-KW"/>
</dbReference>